<protein>
    <submittedName>
        <fullName evidence="2 3">Uncharacterized protein</fullName>
    </submittedName>
</protein>
<reference evidence="3 4" key="3">
    <citation type="journal article" date="2017" name="G3 (Bethesda)">
        <title>Comparative analysis highlights variable genome content of wheat rusts and divergence of the mating loci.</title>
        <authorList>
            <person name="Cuomo C.A."/>
            <person name="Bakkeren G."/>
            <person name="Khalil H.B."/>
            <person name="Panwar V."/>
            <person name="Joly D."/>
            <person name="Linning R."/>
            <person name="Sakthikumar S."/>
            <person name="Song X."/>
            <person name="Adiconis X."/>
            <person name="Fan L."/>
            <person name="Goldberg J.M."/>
            <person name="Levin J.Z."/>
            <person name="Young S."/>
            <person name="Zeng Q."/>
            <person name="Anikster Y."/>
            <person name="Bruce M."/>
            <person name="Wang M."/>
            <person name="Yin C."/>
            <person name="McCallum B."/>
            <person name="Szabo L.J."/>
            <person name="Hulbert S."/>
            <person name="Chen X."/>
            <person name="Fellers J.P."/>
        </authorList>
    </citation>
    <scope>NUCLEOTIDE SEQUENCE</scope>
    <source>
        <strain evidence="3">isolate 1-1 / race 1 (BBBD)</strain>
        <strain evidence="4">Isolate 1-1 / race 1 (BBBD)</strain>
    </source>
</reference>
<dbReference type="OrthoDB" id="2507131at2759"/>
<evidence type="ECO:0000313" key="2">
    <source>
        <dbReference type="EMBL" id="OAV87158.1"/>
    </source>
</evidence>
<evidence type="ECO:0000313" key="4">
    <source>
        <dbReference type="Proteomes" id="UP000005240"/>
    </source>
</evidence>
<sequence>MSGKRSNVPFPSSSADHTIPNQSPAKNSNQIAGDYQPPESLDAIIARELEKTGLSGINDNLLKVLLIRNLSNNNQTMTAASNSLVSSQLQWHQLGQQISPQLTLDRTNFPLWSAAVINTVRSITQKVKFFNTNSSTTNPATSNGVLALLQHSIHPALRSFLNGLTAYGAYQSLKGRFAAMKL</sequence>
<organism evidence="2">
    <name type="scientific">Puccinia triticina (isolate 1-1 / race 1 (BBBD))</name>
    <name type="common">Brown leaf rust fungus</name>
    <dbReference type="NCBI Taxonomy" id="630390"/>
    <lineage>
        <taxon>Eukaryota</taxon>
        <taxon>Fungi</taxon>
        <taxon>Dikarya</taxon>
        <taxon>Basidiomycota</taxon>
        <taxon>Pucciniomycotina</taxon>
        <taxon>Pucciniomycetes</taxon>
        <taxon>Pucciniales</taxon>
        <taxon>Pucciniaceae</taxon>
        <taxon>Puccinia</taxon>
    </lineage>
</organism>
<dbReference type="VEuPathDB" id="FungiDB:PTTG_07000"/>
<dbReference type="EMBL" id="ADAS02000556">
    <property type="protein sequence ID" value="OAV87158.1"/>
    <property type="molecule type" value="Genomic_DNA"/>
</dbReference>
<dbReference type="EnsemblFungi" id="PTTG_07000-t43_1">
    <property type="protein sequence ID" value="PTTG_07000-t43_1-p1"/>
    <property type="gene ID" value="PTTG_07000"/>
</dbReference>
<evidence type="ECO:0000313" key="3">
    <source>
        <dbReference type="EnsemblFungi" id="PTTG_07000-t43_1-p1"/>
    </source>
</evidence>
<feature type="region of interest" description="Disordered" evidence="1">
    <location>
        <begin position="1"/>
        <end position="34"/>
    </location>
</feature>
<proteinExistence type="predicted"/>
<name>A0A0C4F1M9_PUCT1</name>
<reference evidence="3" key="4">
    <citation type="submission" date="2025-05" db="UniProtKB">
        <authorList>
            <consortium name="EnsemblFungi"/>
        </authorList>
    </citation>
    <scope>IDENTIFICATION</scope>
    <source>
        <strain evidence="3">isolate 1-1 / race 1 (BBBD)</strain>
    </source>
</reference>
<evidence type="ECO:0000256" key="1">
    <source>
        <dbReference type="SAM" id="MobiDB-lite"/>
    </source>
</evidence>
<accession>A0A0C4F1M9</accession>
<dbReference type="STRING" id="630390.A0A0C4F1M9"/>
<dbReference type="AlphaFoldDB" id="A0A0C4F1M9"/>
<reference evidence="2" key="2">
    <citation type="submission" date="2016-05" db="EMBL/GenBank/DDBJ databases">
        <title>Comparative analysis highlights variable genome content of wheat rusts and divergence of the mating loci.</title>
        <authorList>
            <person name="Cuomo C.A."/>
            <person name="Bakkeren G."/>
            <person name="Szabo L."/>
            <person name="Khalil H."/>
            <person name="Joly D."/>
            <person name="Goldberg J."/>
            <person name="Young S."/>
            <person name="Zeng Q."/>
            <person name="Fellers J."/>
        </authorList>
    </citation>
    <scope>NUCLEOTIDE SEQUENCE [LARGE SCALE GENOMIC DNA]</scope>
    <source>
        <strain evidence="2">1-1 BBBD Race 1</strain>
    </source>
</reference>
<feature type="compositionally biased region" description="Polar residues" evidence="1">
    <location>
        <begin position="9"/>
        <end position="31"/>
    </location>
</feature>
<keyword evidence="4" id="KW-1185">Reference proteome</keyword>
<reference evidence="2" key="1">
    <citation type="submission" date="2009-11" db="EMBL/GenBank/DDBJ databases">
        <authorList>
            <consortium name="The Broad Institute Genome Sequencing Platform"/>
            <person name="Ward D."/>
            <person name="Feldgarden M."/>
            <person name="Earl A."/>
            <person name="Young S.K."/>
            <person name="Zeng Q."/>
            <person name="Koehrsen M."/>
            <person name="Alvarado L."/>
            <person name="Berlin A."/>
            <person name="Bochicchio J."/>
            <person name="Borenstein D."/>
            <person name="Chapman S.B."/>
            <person name="Chen Z."/>
            <person name="Engels R."/>
            <person name="Freedman E."/>
            <person name="Gellesch M."/>
            <person name="Goldberg J."/>
            <person name="Griggs A."/>
            <person name="Gujja S."/>
            <person name="Heilman E."/>
            <person name="Heiman D."/>
            <person name="Hepburn T."/>
            <person name="Howarth C."/>
            <person name="Jen D."/>
            <person name="Larson L."/>
            <person name="Lewis B."/>
            <person name="Mehta T."/>
            <person name="Park D."/>
            <person name="Pearson M."/>
            <person name="Roberts A."/>
            <person name="Saif S."/>
            <person name="Shea T."/>
            <person name="Shenoy N."/>
            <person name="Sisk P."/>
            <person name="Stolte C."/>
            <person name="Sykes S."/>
            <person name="Thomson T."/>
            <person name="Walk T."/>
            <person name="White J."/>
            <person name="Yandava C."/>
            <person name="Izard J."/>
            <person name="Baranova O.V."/>
            <person name="Blanton J.M."/>
            <person name="Tanner A.C."/>
            <person name="Dewhirst F.E."/>
            <person name="Haas B."/>
            <person name="Nusbaum C."/>
            <person name="Birren B."/>
        </authorList>
    </citation>
    <scope>NUCLEOTIDE SEQUENCE [LARGE SCALE GENOMIC DNA]</scope>
    <source>
        <strain evidence="2">1-1 BBBD Race 1</strain>
    </source>
</reference>
<dbReference type="Proteomes" id="UP000005240">
    <property type="component" value="Unassembled WGS sequence"/>
</dbReference>
<gene>
    <name evidence="2" type="ORF">PTTG_07000</name>
</gene>